<gene>
    <name evidence="3" type="ORF">SAMN06265368_4513</name>
</gene>
<protein>
    <submittedName>
        <fullName evidence="3">Tripartite tricarboxylate transporter TctB family protein</fullName>
    </submittedName>
</protein>
<accession>A0A285PJD6</accession>
<feature type="transmembrane region" description="Helical" evidence="1">
    <location>
        <begin position="135"/>
        <end position="154"/>
    </location>
</feature>
<dbReference type="Proteomes" id="UP000219439">
    <property type="component" value="Unassembled WGS sequence"/>
</dbReference>
<proteinExistence type="predicted"/>
<feature type="domain" description="DUF1468" evidence="2">
    <location>
        <begin position="22"/>
        <end position="159"/>
    </location>
</feature>
<dbReference type="Pfam" id="PF07331">
    <property type="entry name" value="TctB"/>
    <property type="match status" value="1"/>
</dbReference>
<dbReference type="AlphaFoldDB" id="A0A285PJD6"/>
<feature type="transmembrane region" description="Helical" evidence="1">
    <location>
        <begin position="98"/>
        <end position="123"/>
    </location>
</feature>
<keyword evidence="1" id="KW-1133">Transmembrane helix</keyword>
<keyword evidence="4" id="KW-1185">Reference proteome</keyword>
<evidence type="ECO:0000313" key="3">
    <source>
        <dbReference type="EMBL" id="SNZ21393.1"/>
    </source>
</evidence>
<dbReference type="RefSeq" id="WP_097155776.1">
    <property type="nucleotide sequence ID" value="NZ_OBEL01000008.1"/>
</dbReference>
<reference evidence="3 4" key="1">
    <citation type="submission" date="2017-09" db="EMBL/GenBank/DDBJ databases">
        <authorList>
            <person name="Ehlers B."/>
            <person name="Leendertz F.H."/>
        </authorList>
    </citation>
    <scope>NUCLEOTIDE SEQUENCE [LARGE SCALE GENOMIC DNA]</scope>
    <source>
        <strain evidence="3 4">DSM 18289</strain>
    </source>
</reference>
<keyword evidence="1" id="KW-0472">Membrane</keyword>
<evidence type="ECO:0000259" key="2">
    <source>
        <dbReference type="Pfam" id="PF07331"/>
    </source>
</evidence>
<evidence type="ECO:0000313" key="4">
    <source>
        <dbReference type="Proteomes" id="UP000219439"/>
    </source>
</evidence>
<dbReference type="OrthoDB" id="8454209at2"/>
<organism evidence="3 4">
    <name type="scientific">Cohaesibacter gelatinilyticus</name>
    <dbReference type="NCBI Taxonomy" id="372072"/>
    <lineage>
        <taxon>Bacteria</taxon>
        <taxon>Pseudomonadati</taxon>
        <taxon>Pseudomonadota</taxon>
        <taxon>Alphaproteobacteria</taxon>
        <taxon>Hyphomicrobiales</taxon>
        <taxon>Cohaesibacteraceae</taxon>
    </lineage>
</organism>
<dbReference type="InterPro" id="IPR009936">
    <property type="entry name" value="DUF1468"/>
</dbReference>
<dbReference type="EMBL" id="OBEL01000008">
    <property type="protein sequence ID" value="SNZ21393.1"/>
    <property type="molecule type" value="Genomic_DNA"/>
</dbReference>
<keyword evidence="1" id="KW-0812">Transmembrane</keyword>
<feature type="transmembrane region" description="Helical" evidence="1">
    <location>
        <begin position="57"/>
        <end position="77"/>
    </location>
</feature>
<evidence type="ECO:0000256" key="1">
    <source>
        <dbReference type="SAM" id="Phobius"/>
    </source>
</evidence>
<name>A0A285PJD6_9HYPH</name>
<sequence>MSRIKTLQELFKRYRRPGDIVFAILFCFFSFFLLSQLEFQTKWVARTKLYAQPSFWPAASILGMTIFSVLHYIGSLCSPRIAGRWTEVWFWLRSAEYVLYFLIYVALVPWLGYLPSTMAFALFLALRVGYRSRQAILSAVAFGMGVAIIFRAFLQVKIPSGELYNHLPDAVRAFALTYL</sequence>
<feature type="transmembrane region" description="Helical" evidence="1">
    <location>
        <begin position="20"/>
        <end position="37"/>
    </location>
</feature>